<name>A0AAW0S5Y1_9HYPO</name>
<dbReference type="Proteomes" id="UP001397290">
    <property type="component" value="Unassembled WGS sequence"/>
</dbReference>
<dbReference type="GO" id="GO:0005524">
    <property type="term" value="F:ATP binding"/>
    <property type="evidence" value="ECO:0007669"/>
    <property type="project" value="UniProtKB-KW"/>
</dbReference>
<evidence type="ECO:0000256" key="3">
    <source>
        <dbReference type="SAM" id="MobiDB-lite"/>
    </source>
</evidence>
<gene>
    <name evidence="5" type="ORF">G3M48_006089</name>
</gene>
<keyword evidence="2" id="KW-0067">ATP-binding</keyword>
<comment type="caution">
    <text evidence="5">The sequence shown here is derived from an EMBL/GenBank/DDBJ whole genome shotgun (WGS) entry which is preliminary data.</text>
</comment>
<dbReference type="InterPro" id="IPR003439">
    <property type="entry name" value="ABC_transporter-like_ATP-bd"/>
</dbReference>
<dbReference type="PANTHER" id="PTHR24223">
    <property type="entry name" value="ATP-BINDING CASSETTE SUB-FAMILY C"/>
    <property type="match status" value="1"/>
</dbReference>
<evidence type="ECO:0000256" key="1">
    <source>
        <dbReference type="ARBA" id="ARBA00022741"/>
    </source>
</evidence>
<dbReference type="GO" id="GO:0042626">
    <property type="term" value="F:ATPase-coupled transmembrane transporter activity"/>
    <property type="evidence" value="ECO:0007669"/>
    <property type="project" value="TreeGrafter"/>
</dbReference>
<dbReference type="SMART" id="SM00382">
    <property type="entry name" value="AAA"/>
    <property type="match status" value="1"/>
</dbReference>
<dbReference type="GO" id="GO:0016020">
    <property type="term" value="C:membrane"/>
    <property type="evidence" value="ECO:0007669"/>
    <property type="project" value="TreeGrafter"/>
</dbReference>
<dbReference type="GO" id="GO:0016887">
    <property type="term" value="F:ATP hydrolysis activity"/>
    <property type="evidence" value="ECO:0007669"/>
    <property type="project" value="InterPro"/>
</dbReference>
<reference evidence="5 6" key="1">
    <citation type="submission" date="2020-02" db="EMBL/GenBank/DDBJ databases">
        <title>Comparative genomics of the hypocrealean fungal genus Beauvera.</title>
        <authorList>
            <person name="Showalter D.N."/>
            <person name="Bushley K.E."/>
            <person name="Rehner S.A."/>
        </authorList>
    </citation>
    <scope>NUCLEOTIDE SEQUENCE [LARGE SCALE GENOMIC DNA]</scope>
    <source>
        <strain evidence="5 6">ARSEF4384</strain>
    </source>
</reference>
<dbReference type="InterPro" id="IPR003593">
    <property type="entry name" value="AAA+_ATPase"/>
</dbReference>
<organism evidence="5 6">
    <name type="scientific">Beauveria asiatica</name>
    <dbReference type="NCBI Taxonomy" id="1069075"/>
    <lineage>
        <taxon>Eukaryota</taxon>
        <taxon>Fungi</taxon>
        <taxon>Dikarya</taxon>
        <taxon>Ascomycota</taxon>
        <taxon>Pezizomycotina</taxon>
        <taxon>Sordariomycetes</taxon>
        <taxon>Hypocreomycetidae</taxon>
        <taxon>Hypocreales</taxon>
        <taxon>Cordycipitaceae</taxon>
        <taxon>Beauveria</taxon>
    </lineage>
</organism>
<dbReference type="AlphaFoldDB" id="A0AAW0S5Y1"/>
<keyword evidence="1" id="KW-0547">Nucleotide-binding</keyword>
<evidence type="ECO:0000259" key="4">
    <source>
        <dbReference type="PROSITE" id="PS50893"/>
    </source>
</evidence>
<sequence length="392" mass="42165">MGLLMPPLANLLSSFPSFVSSLGIFERFENLLEQAKLHDKVVSHNRGRDTTPSENTHSVIKLSRTPENCITLRKACLSAEIGGEALLHDIDLAIKSGEVCVVSGKASSGKSPLLQALLGELSAVDGDVHIDVARFGDCYQSAWVFKGTVRDNIIGWTMSDFDKTRYSTVIKACDLDKDLAQLSDGDMTVLSTKCDSLSSGQRHGVALAGALYAAPPVFLIDDIFASLDQMTRSYVWEQVFGPSGLARALGSAITSRELEKLGIKEPPFDGPSPSGIEIRNLWASYRSSALASAAPSDPRTSESSDAPVGDDDLPVPRQLTVSIRPGEKVAICCRAGSGKSSLVPTLYQLLRYSDTTIIDGVDISLVPLDTLLAVAHRFESVRHFDKVLDQGV</sequence>
<evidence type="ECO:0000256" key="2">
    <source>
        <dbReference type="ARBA" id="ARBA00022840"/>
    </source>
</evidence>
<keyword evidence="6" id="KW-1185">Reference proteome</keyword>
<feature type="domain" description="ABC transporter" evidence="4">
    <location>
        <begin position="72"/>
        <end position="294"/>
    </location>
</feature>
<dbReference type="SUPFAM" id="SSF52540">
    <property type="entry name" value="P-loop containing nucleoside triphosphate hydrolases"/>
    <property type="match status" value="2"/>
</dbReference>
<dbReference type="InterPro" id="IPR027417">
    <property type="entry name" value="P-loop_NTPase"/>
</dbReference>
<dbReference type="InterPro" id="IPR050173">
    <property type="entry name" value="ABC_transporter_C-like"/>
</dbReference>
<dbReference type="PANTHER" id="PTHR24223:SF399">
    <property type="entry name" value="ABC TRANSPORTER ATNG"/>
    <property type="match status" value="1"/>
</dbReference>
<dbReference type="Gene3D" id="3.40.50.300">
    <property type="entry name" value="P-loop containing nucleotide triphosphate hydrolases"/>
    <property type="match status" value="2"/>
</dbReference>
<evidence type="ECO:0000313" key="6">
    <source>
        <dbReference type="Proteomes" id="UP001397290"/>
    </source>
</evidence>
<dbReference type="Pfam" id="PF00005">
    <property type="entry name" value="ABC_tran"/>
    <property type="match status" value="1"/>
</dbReference>
<accession>A0AAW0S5Y1</accession>
<dbReference type="EMBL" id="JAAHCF010000041">
    <property type="protein sequence ID" value="KAK8149661.1"/>
    <property type="molecule type" value="Genomic_DNA"/>
</dbReference>
<evidence type="ECO:0000313" key="5">
    <source>
        <dbReference type="EMBL" id="KAK8149661.1"/>
    </source>
</evidence>
<proteinExistence type="predicted"/>
<protein>
    <recommendedName>
        <fullName evidence="4">ABC transporter domain-containing protein</fullName>
    </recommendedName>
</protein>
<dbReference type="PROSITE" id="PS50893">
    <property type="entry name" value="ABC_TRANSPORTER_2"/>
    <property type="match status" value="1"/>
</dbReference>
<feature type="region of interest" description="Disordered" evidence="3">
    <location>
        <begin position="293"/>
        <end position="315"/>
    </location>
</feature>